<feature type="domain" description="Serine aminopeptidase S33" evidence="2">
    <location>
        <begin position="480"/>
        <end position="731"/>
    </location>
</feature>
<dbReference type="InterPro" id="IPR007480">
    <property type="entry name" value="DUF529"/>
</dbReference>
<dbReference type="Proteomes" id="UP000031512">
    <property type="component" value="Unassembled WGS sequence"/>
</dbReference>
<dbReference type="Gene3D" id="3.40.50.1820">
    <property type="entry name" value="alpha/beta hydrolase"/>
    <property type="match status" value="1"/>
</dbReference>
<dbReference type="EMBL" id="ACOU01000004">
    <property type="protein sequence ID" value="EKX72713.1"/>
    <property type="molecule type" value="Genomic_DNA"/>
</dbReference>
<sequence>MRCIATICVVFFLVRYSSSEHREGVEDVVLDISDPDSSFVDVFTRRPYGIFSRVYVAKYGYLIASIADRESLLWRQSGSHSCSHAVVTLKDDGSLGSANVYLVDGEGVRMPIYFSKNAGTWTETKEEEFYDKFHQRVLKETLLESIEIDIEKRETCGKYFVTNSPNFPFLVYTPNVGYRISKIFNGMTIWEAKDESERCIYASLYPRYEPKLAYLIVSSWHGQENVYMHKIDYEWVPVQGDEYRNALEKYGLDLSTFDNRVIMNISNIDHTKFQPSIFPVHKRKYSLYIPSPGHTLVKVVDGGVTLWESSDGEYCLHINLSEIEGEYRISYLFVYGPKDGRRVIYAKKKGDLWRFVSRREYYSLFTGLSGGERTCKKSQQKLLVSSFRNKQGLRIATYASRVENAKADIILVHGIRGHFMSEFCASSTEWNYRHFGYDLSPAANPLGYYTAPLEPRNADRYRHFFERLVLHGNLLDVSPRYEYEGSFVEALNRFGYNVYGFDLQSQGFSESVGDLRCHAGDFKDHVHDVLQFVSIVKRGKFDDPSEKWDKSSLYENIPTDRRTFLLGFSMGGNIVLRAVQEFHGNAEKGAKFLDGIIVTSGMLNLDNHITNWKKALSLYTLKVAALAMSEVINPYEEFYNYGGHFEPFLRYHDPLQYTQRITFGALNSLFEACKAVNSSCNMKHYPRNLPTLLIHSKGDDICSINGPRNIVENYFKGNKNVNLVELEGTFHFLSSPESMAGVMPYLLNWLNEQSKVAVGKKTKVQNEF</sequence>
<dbReference type="STRING" id="1537102.L1LC15"/>
<dbReference type="GeneID" id="15804348"/>
<reference evidence="3 4" key="1">
    <citation type="journal article" date="2012" name="BMC Genomics">
        <title>Comparative genomic analysis and phylogenetic position of Theileria equi.</title>
        <authorList>
            <person name="Kappmeyer L.S."/>
            <person name="Thiagarajan M."/>
            <person name="Herndon D.R."/>
            <person name="Ramsay J.D."/>
            <person name="Caler E."/>
            <person name="Djikeng A."/>
            <person name="Gillespie J.J."/>
            <person name="Lau A.O."/>
            <person name="Roalson E.H."/>
            <person name="Silva J.C."/>
            <person name="Silva M.G."/>
            <person name="Suarez C.E."/>
            <person name="Ueti M.W."/>
            <person name="Nene V.M."/>
            <person name="Mealey R.H."/>
            <person name="Knowles D.P."/>
            <person name="Brayton K.A."/>
        </authorList>
    </citation>
    <scope>NUCLEOTIDE SEQUENCE [LARGE SCALE GENOMIC DNA]</scope>
    <source>
        <strain evidence="3 4">WA</strain>
    </source>
</reference>
<dbReference type="InterPro" id="IPR051044">
    <property type="entry name" value="MAG_DAG_Lipase"/>
</dbReference>
<accession>L1LC15</accession>
<dbReference type="Pfam" id="PF12146">
    <property type="entry name" value="Hydrolase_4"/>
    <property type="match status" value="1"/>
</dbReference>
<dbReference type="KEGG" id="beq:BEWA_012720"/>
<keyword evidence="4" id="KW-1185">Reference proteome</keyword>
<comment type="caution">
    <text evidence="3">The sequence shown here is derived from an EMBL/GenBank/DDBJ whole genome shotgun (WGS) entry which is preliminary data.</text>
</comment>
<dbReference type="AlphaFoldDB" id="L1LC15"/>
<dbReference type="OrthoDB" id="375454at2759"/>
<organism evidence="3 4">
    <name type="scientific">Theileria equi strain WA</name>
    <dbReference type="NCBI Taxonomy" id="1537102"/>
    <lineage>
        <taxon>Eukaryota</taxon>
        <taxon>Sar</taxon>
        <taxon>Alveolata</taxon>
        <taxon>Apicomplexa</taxon>
        <taxon>Aconoidasida</taxon>
        <taxon>Piroplasmida</taxon>
        <taxon>Theileriidae</taxon>
        <taxon>Theileria</taxon>
    </lineage>
</organism>
<protein>
    <recommendedName>
        <fullName evidence="2">Serine aminopeptidase S33 domain-containing protein</fullName>
    </recommendedName>
</protein>
<dbReference type="eggNOG" id="ENOG502RSYW">
    <property type="taxonomic scope" value="Eukaryota"/>
</dbReference>
<dbReference type="InterPro" id="IPR029058">
    <property type="entry name" value="AB_hydrolase_fold"/>
</dbReference>
<evidence type="ECO:0000259" key="2">
    <source>
        <dbReference type="Pfam" id="PF12146"/>
    </source>
</evidence>
<gene>
    <name evidence="3" type="ORF">BEWA_012720</name>
</gene>
<feature type="signal peptide" evidence="1">
    <location>
        <begin position="1"/>
        <end position="19"/>
    </location>
</feature>
<dbReference type="InterPro" id="IPR022742">
    <property type="entry name" value="Hydrolase_4"/>
</dbReference>
<keyword evidence="1" id="KW-0732">Signal</keyword>
<dbReference type="RefSeq" id="XP_004832165.1">
    <property type="nucleotide sequence ID" value="XM_004832108.1"/>
</dbReference>
<evidence type="ECO:0000313" key="4">
    <source>
        <dbReference type="Proteomes" id="UP000031512"/>
    </source>
</evidence>
<evidence type="ECO:0000256" key="1">
    <source>
        <dbReference type="SAM" id="SignalP"/>
    </source>
</evidence>
<dbReference type="Pfam" id="PF04385">
    <property type="entry name" value="FAINT"/>
    <property type="match status" value="1"/>
</dbReference>
<dbReference type="VEuPathDB" id="PiroplasmaDB:BEWA_012720"/>
<evidence type="ECO:0000313" key="3">
    <source>
        <dbReference type="EMBL" id="EKX72713.1"/>
    </source>
</evidence>
<name>L1LC15_THEEQ</name>
<dbReference type="SUPFAM" id="SSF53474">
    <property type="entry name" value="alpha/beta-Hydrolases"/>
    <property type="match status" value="1"/>
</dbReference>
<feature type="chain" id="PRO_5003953063" description="Serine aminopeptidase S33 domain-containing protein" evidence="1">
    <location>
        <begin position="20"/>
        <end position="768"/>
    </location>
</feature>
<dbReference type="PANTHER" id="PTHR11614">
    <property type="entry name" value="PHOSPHOLIPASE-RELATED"/>
    <property type="match status" value="1"/>
</dbReference>
<proteinExistence type="predicted"/>